<organism evidence="2 3">
    <name type="scientific">Sphaerisporangium siamense</name>
    <dbReference type="NCBI Taxonomy" id="795645"/>
    <lineage>
        <taxon>Bacteria</taxon>
        <taxon>Bacillati</taxon>
        <taxon>Actinomycetota</taxon>
        <taxon>Actinomycetes</taxon>
        <taxon>Streptosporangiales</taxon>
        <taxon>Streptosporangiaceae</taxon>
        <taxon>Sphaerisporangium</taxon>
    </lineage>
</organism>
<feature type="compositionally biased region" description="Polar residues" evidence="1">
    <location>
        <begin position="117"/>
        <end position="127"/>
    </location>
</feature>
<dbReference type="RefSeq" id="WP_184882313.1">
    <property type="nucleotide sequence ID" value="NZ_BOOV01000033.1"/>
</dbReference>
<evidence type="ECO:0000313" key="2">
    <source>
        <dbReference type="EMBL" id="MBB4702504.1"/>
    </source>
</evidence>
<evidence type="ECO:0000313" key="3">
    <source>
        <dbReference type="Proteomes" id="UP000542210"/>
    </source>
</evidence>
<protein>
    <submittedName>
        <fullName evidence="2">Uncharacterized protein</fullName>
    </submittedName>
</protein>
<dbReference type="EMBL" id="JACHND010000001">
    <property type="protein sequence ID" value="MBB4702504.1"/>
    <property type="molecule type" value="Genomic_DNA"/>
</dbReference>
<gene>
    <name evidence="2" type="ORF">BJ982_004048</name>
</gene>
<feature type="compositionally biased region" description="Polar residues" evidence="1">
    <location>
        <begin position="135"/>
        <end position="155"/>
    </location>
</feature>
<accession>A0A7W7GBJ8</accession>
<dbReference type="Proteomes" id="UP000542210">
    <property type="component" value="Unassembled WGS sequence"/>
</dbReference>
<name>A0A7W7GBJ8_9ACTN</name>
<dbReference type="AlphaFoldDB" id="A0A7W7GBJ8"/>
<proteinExistence type="predicted"/>
<feature type="compositionally biased region" description="Low complexity" evidence="1">
    <location>
        <begin position="105"/>
        <end position="116"/>
    </location>
</feature>
<feature type="region of interest" description="Disordered" evidence="1">
    <location>
        <begin position="105"/>
        <end position="167"/>
    </location>
</feature>
<evidence type="ECO:0000256" key="1">
    <source>
        <dbReference type="SAM" id="MobiDB-lite"/>
    </source>
</evidence>
<reference evidence="2 3" key="1">
    <citation type="submission" date="2020-08" db="EMBL/GenBank/DDBJ databases">
        <title>Sequencing the genomes of 1000 actinobacteria strains.</title>
        <authorList>
            <person name="Klenk H.-P."/>
        </authorList>
    </citation>
    <scope>NUCLEOTIDE SEQUENCE [LARGE SCALE GENOMIC DNA]</scope>
    <source>
        <strain evidence="2 3">DSM 45784</strain>
    </source>
</reference>
<sequence>MTTHLHYDDLPDGVEVEIWNDEGDTYVVVNKNLPAKTRRAALRAALQADAVCRPLEALLPTMVLATLSLVRAWARRHPAKAMAMTAATSAAVVLALAAAEAPTRAPAAHPWQPAPASTTLSTETVPGTSAPRKSPPSTGSTTRPAAQPVPSTMHTSVRLPSWTALDA</sequence>
<keyword evidence="3" id="KW-1185">Reference proteome</keyword>
<comment type="caution">
    <text evidence="2">The sequence shown here is derived from an EMBL/GenBank/DDBJ whole genome shotgun (WGS) entry which is preliminary data.</text>
</comment>